<evidence type="ECO:0000313" key="2">
    <source>
        <dbReference type="EMBL" id="KAK5982468.1"/>
    </source>
</evidence>
<gene>
    <name evidence="2" type="ORF">GCK32_004736</name>
</gene>
<proteinExistence type="predicted"/>
<feature type="compositionally biased region" description="Acidic residues" evidence="1">
    <location>
        <begin position="839"/>
        <end position="855"/>
    </location>
</feature>
<sequence>MRRAQSPASSISGPIFNAHEWVRCRSMALFLGNEVLWNEVQLFERENFSAQEEKINAVFDNLTQLVHTNLVKFHKYWTDAKSEKPNIVIITEYMSSCIKINSTLYVELEVYEMDQRPSAVVEEEQVVPSSGRTVSKSERIAALARQLIPTWIEEGKIQKPPMELTDETYQPIKPKAKFQFCIVCGKHSRFDLRGHLKYCHKDFKEDEVEVVMHMSKGILERVKGTKMDFSRVPEPVSERDWDTYKFIMQQLRNSGVPIYAAYEREAMREHCCMAANAHRQYIEQHTNQPGPSLQNVALSRTTTDDVPQTYTSPYICREYQYLITHDELYTGGMHIHPHFLAQHRREKMFDHCNDGFLPGYFIQTRTVPKKPEWQRYADASMKLWRKLICEQHPILEKYRKDLIDKSILIGVEEIDNAKRDAENRSSYVNRFMLVAMRGRGRCGRTVTIDDAIFSHFMVPDFLDMTKKGKVSVKVRWNFAKALNHFYKFLYRQIDANAGERRLPILKKGLSDLKFYIRELSAEDKAIQSYKRSIARQQPDKDEPLYGEMRAVVEHSAIDSKIEEIMRSFAKSQFSLSHVDYNFVMSALILYIMVCNATRNEIAYKTICGSMAEVENRSTGIVKYTHDPKNAPEDYWIVHFPNPKQLKVAHAQTTCKSGLFVLDSKSYRWLQHYRKLRDFIVNKWHVYYMNHQTAPFFLLWKGTPLKSPSVTLMKFLTAVNCDGMNISCNGVRHRTSTLEHGLRQDRTERGSLAVEPPSKSMAALLGHSQNIQSQHYVDNYERTIVRAYRLLKRLAARDAQLHNSEVAAVKKRVNTKGLNSMAEGLSDVEAEENIVRESSEAESDPQSEDELGDEEYVPSKPTQGKASARKSPRKKTRTSSPQRSCSSEDSNEESPVMRRRQLLNKIKAKTMTFSNASRSGKLLNDDDSAGEERGWRAQRRIEAAVDNPPRSSAPSLQPPAATVMPMKTTVTRIPRLFKPRGCNRRHAAPLSQKAVIAAEETTTPSSTSDPLQGSPYEFTPEDAMGSHHAPHSREQQVVQNRLSCLMEHSSADALSLTAEKLLLWVGKQSRTDCCLQLDTSVEMDSFEAYAKSSFELCPETAETVHPCLAPEGASELNKLLHIAIHYAYRDGQSVVLVLKSKDQPFATVVLLGEQLMSPGTSQRYNSCVGYIDESNGGHCYPVRFCPTDTPAPTLSEKFSDAYLLQFALSEANHKILVPMCRNYRLELPDLLRELHICHAGRKPEDNYASR</sequence>
<evidence type="ECO:0000256" key="1">
    <source>
        <dbReference type="SAM" id="MobiDB-lite"/>
    </source>
</evidence>
<feature type="compositionally biased region" description="Basic residues" evidence="1">
    <location>
        <begin position="866"/>
        <end position="876"/>
    </location>
</feature>
<feature type="region of interest" description="Disordered" evidence="1">
    <location>
        <begin position="819"/>
        <end position="897"/>
    </location>
</feature>
<feature type="region of interest" description="Disordered" evidence="1">
    <location>
        <begin position="940"/>
        <end position="959"/>
    </location>
</feature>
<feature type="compositionally biased region" description="Polar residues" evidence="1">
    <location>
        <begin position="877"/>
        <end position="887"/>
    </location>
</feature>
<name>A0AAN8G784_TRICO</name>
<organism evidence="2 3">
    <name type="scientific">Trichostrongylus colubriformis</name>
    <name type="common">Black scour worm</name>
    <dbReference type="NCBI Taxonomy" id="6319"/>
    <lineage>
        <taxon>Eukaryota</taxon>
        <taxon>Metazoa</taxon>
        <taxon>Ecdysozoa</taxon>
        <taxon>Nematoda</taxon>
        <taxon>Chromadorea</taxon>
        <taxon>Rhabditida</taxon>
        <taxon>Rhabditina</taxon>
        <taxon>Rhabditomorpha</taxon>
        <taxon>Strongyloidea</taxon>
        <taxon>Trichostrongylidae</taxon>
        <taxon>Trichostrongylus</taxon>
    </lineage>
</organism>
<accession>A0AAN8G784</accession>
<reference evidence="2 3" key="1">
    <citation type="submission" date="2019-10" db="EMBL/GenBank/DDBJ databases">
        <title>Assembly and Annotation for the nematode Trichostrongylus colubriformis.</title>
        <authorList>
            <person name="Martin J."/>
        </authorList>
    </citation>
    <scope>NUCLEOTIDE SEQUENCE [LARGE SCALE GENOMIC DNA]</scope>
    <source>
        <strain evidence="2">G859</strain>
        <tissue evidence="2">Whole worm</tissue>
    </source>
</reference>
<dbReference type="AlphaFoldDB" id="A0AAN8G784"/>
<keyword evidence="3" id="KW-1185">Reference proteome</keyword>
<dbReference type="Gene3D" id="3.30.200.20">
    <property type="entry name" value="Phosphorylase Kinase, domain 1"/>
    <property type="match status" value="1"/>
</dbReference>
<evidence type="ECO:0000313" key="3">
    <source>
        <dbReference type="Proteomes" id="UP001331761"/>
    </source>
</evidence>
<feature type="region of interest" description="Disordered" evidence="1">
    <location>
        <begin position="982"/>
        <end position="1034"/>
    </location>
</feature>
<protein>
    <submittedName>
        <fullName evidence="2">Uncharacterized protein</fullName>
    </submittedName>
</protein>
<dbReference type="EMBL" id="WIXE01005071">
    <property type="protein sequence ID" value="KAK5982468.1"/>
    <property type="molecule type" value="Genomic_DNA"/>
</dbReference>
<dbReference type="Proteomes" id="UP001331761">
    <property type="component" value="Unassembled WGS sequence"/>
</dbReference>
<comment type="caution">
    <text evidence="2">The sequence shown here is derived from an EMBL/GenBank/DDBJ whole genome shotgun (WGS) entry which is preliminary data.</text>
</comment>